<name>A0A426Y412_ENSVE</name>
<dbReference type="EMBL" id="AMZH03015146">
    <property type="protein sequence ID" value="RRT46517.1"/>
    <property type="molecule type" value="Genomic_DNA"/>
</dbReference>
<feature type="non-terminal residue" evidence="1">
    <location>
        <position position="1"/>
    </location>
</feature>
<evidence type="ECO:0000313" key="2">
    <source>
        <dbReference type="Proteomes" id="UP000287651"/>
    </source>
</evidence>
<gene>
    <name evidence="1" type="ORF">B296_00051591</name>
</gene>
<accession>A0A426Y412</accession>
<feature type="non-terminal residue" evidence="1">
    <location>
        <position position="74"/>
    </location>
</feature>
<dbReference type="InterPro" id="IPR040321">
    <property type="entry name" value="SCD2-like"/>
</dbReference>
<reference evidence="1 2" key="1">
    <citation type="journal article" date="2014" name="Agronomy (Basel)">
        <title>A Draft Genome Sequence for Ensete ventricosum, the Drought-Tolerant Tree Against Hunger.</title>
        <authorList>
            <person name="Harrison J."/>
            <person name="Moore K.A."/>
            <person name="Paszkiewicz K."/>
            <person name="Jones T."/>
            <person name="Grant M."/>
            <person name="Ambacheew D."/>
            <person name="Muzemil S."/>
            <person name="Studholme D.J."/>
        </authorList>
    </citation>
    <scope>NUCLEOTIDE SEQUENCE [LARGE SCALE GENOMIC DNA]</scope>
</reference>
<dbReference type="AlphaFoldDB" id="A0A426Y412"/>
<dbReference type="PANTHER" id="PTHR31762">
    <property type="entry name" value="FAS-BINDING FACTOR-LIKE PROTEIN"/>
    <property type="match status" value="1"/>
</dbReference>
<dbReference type="Proteomes" id="UP000287651">
    <property type="component" value="Unassembled WGS sequence"/>
</dbReference>
<dbReference type="PANTHER" id="PTHR31762:SF4">
    <property type="entry name" value="COILED-COIL DOMAIN-CONTAINING PROTEIN SCD2"/>
    <property type="match status" value="1"/>
</dbReference>
<dbReference type="GO" id="GO:0000911">
    <property type="term" value="P:cytokinesis by cell plate formation"/>
    <property type="evidence" value="ECO:0007669"/>
    <property type="project" value="InterPro"/>
</dbReference>
<sequence>YALAELSQEEIEDATFKQILEIIHILQAWLIYFWRRAKAHGVEEDIADERLQSWIGRIGQPPTSHDVVDGKLVF</sequence>
<comment type="caution">
    <text evidence="1">The sequence shown here is derived from an EMBL/GenBank/DDBJ whole genome shotgun (WGS) entry which is preliminary data.</text>
</comment>
<proteinExistence type="predicted"/>
<protein>
    <submittedName>
        <fullName evidence="1">Uncharacterized protein</fullName>
    </submittedName>
</protein>
<evidence type="ECO:0000313" key="1">
    <source>
        <dbReference type="EMBL" id="RRT46517.1"/>
    </source>
</evidence>
<organism evidence="1 2">
    <name type="scientific">Ensete ventricosum</name>
    <name type="common">Abyssinian banana</name>
    <name type="synonym">Musa ensete</name>
    <dbReference type="NCBI Taxonomy" id="4639"/>
    <lineage>
        <taxon>Eukaryota</taxon>
        <taxon>Viridiplantae</taxon>
        <taxon>Streptophyta</taxon>
        <taxon>Embryophyta</taxon>
        <taxon>Tracheophyta</taxon>
        <taxon>Spermatophyta</taxon>
        <taxon>Magnoliopsida</taxon>
        <taxon>Liliopsida</taxon>
        <taxon>Zingiberales</taxon>
        <taxon>Musaceae</taxon>
        <taxon>Ensete</taxon>
    </lineage>
</organism>